<dbReference type="GO" id="GO:0006352">
    <property type="term" value="P:DNA-templated transcription initiation"/>
    <property type="evidence" value="ECO:0007669"/>
    <property type="project" value="InterPro"/>
</dbReference>
<name>A0AAJ5WRJ0_9BACT</name>
<dbReference type="InterPro" id="IPR007627">
    <property type="entry name" value="RNA_pol_sigma70_r2"/>
</dbReference>
<dbReference type="SUPFAM" id="SSF88946">
    <property type="entry name" value="Sigma2 domain of RNA polymerase sigma factors"/>
    <property type="match status" value="1"/>
</dbReference>
<dbReference type="InterPro" id="IPR036388">
    <property type="entry name" value="WH-like_DNA-bd_sf"/>
</dbReference>
<keyword evidence="2" id="KW-0805">Transcription regulation</keyword>
<dbReference type="PANTHER" id="PTHR43133">
    <property type="entry name" value="RNA POLYMERASE ECF-TYPE SIGMA FACTO"/>
    <property type="match status" value="1"/>
</dbReference>
<dbReference type="InterPro" id="IPR014284">
    <property type="entry name" value="RNA_pol_sigma-70_dom"/>
</dbReference>
<evidence type="ECO:0000256" key="2">
    <source>
        <dbReference type="ARBA" id="ARBA00023015"/>
    </source>
</evidence>
<accession>A0AAJ5WRJ0</accession>
<dbReference type="Proteomes" id="UP001220610">
    <property type="component" value="Chromosome"/>
</dbReference>
<evidence type="ECO:0000259" key="6">
    <source>
        <dbReference type="Pfam" id="PF08281"/>
    </source>
</evidence>
<dbReference type="InterPro" id="IPR039425">
    <property type="entry name" value="RNA_pol_sigma-70-like"/>
</dbReference>
<proteinExistence type="inferred from homology"/>
<dbReference type="InterPro" id="IPR013249">
    <property type="entry name" value="RNA_pol_sigma70_r4_t2"/>
</dbReference>
<dbReference type="SUPFAM" id="SSF88659">
    <property type="entry name" value="Sigma3 and sigma4 domains of RNA polymerase sigma factors"/>
    <property type="match status" value="1"/>
</dbReference>
<comment type="similarity">
    <text evidence="1">Belongs to the sigma-70 factor family. ECF subfamily.</text>
</comment>
<dbReference type="PANTHER" id="PTHR43133:SF46">
    <property type="entry name" value="RNA POLYMERASE SIGMA-70 FACTOR ECF SUBFAMILY"/>
    <property type="match status" value="1"/>
</dbReference>
<evidence type="ECO:0000256" key="1">
    <source>
        <dbReference type="ARBA" id="ARBA00010641"/>
    </source>
</evidence>
<keyword evidence="4" id="KW-0804">Transcription</keyword>
<dbReference type="InterPro" id="IPR013325">
    <property type="entry name" value="RNA_pol_sigma_r2"/>
</dbReference>
<sequence length="202" mass="23529">MADSSLYHLTPAHELVHAFNQRDEHAFARIYELYYGAVFFYAKKMLDPDQARDITAETFIDLWHGKRDFEHLGHVLSHLRIVARNKCVDRIRQKAREQALTEQLSYLSDQQDEILFRDSLIHSGILQQIEAEVDKLPPFHRSIFRLSYFDGLSNAEIAQQLQVKDSTVRTKKAEALRILRAALGNIDLPVFLWLLSRLLKNN</sequence>
<dbReference type="Pfam" id="PF04542">
    <property type="entry name" value="Sigma70_r2"/>
    <property type="match status" value="1"/>
</dbReference>
<dbReference type="GO" id="GO:0003677">
    <property type="term" value="F:DNA binding"/>
    <property type="evidence" value="ECO:0007669"/>
    <property type="project" value="InterPro"/>
</dbReference>
<dbReference type="Pfam" id="PF08281">
    <property type="entry name" value="Sigma70_r4_2"/>
    <property type="match status" value="1"/>
</dbReference>
<evidence type="ECO:0000256" key="3">
    <source>
        <dbReference type="ARBA" id="ARBA00023082"/>
    </source>
</evidence>
<keyword evidence="3" id="KW-0731">Sigma factor</keyword>
<dbReference type="Gene3D" id="1.10.1740.10">
    <property type="match status" value="1"/>
</dbReference>
<reference evidence="7" key="1">
    <citation type="submission" date="2023-03" db="EMBL/GenBank/DDBJ databases">
        <title>Andean soil-derived lignocellulolytic bacterial consortium as a source of novel taxa and putative plastic-active enzymes.</title>
        <authorList>
            <person name="Diaz-Garcia L."/>
            <person name="Chuvochina M."/>
            <person name="Feuerriegel G."/>
            <person name="Bunk B."/>
            <person name="Sproer C."/>
            <person name="Streit W.R."/>
            <person name="Rodriguez L.M."/>
            <person name="Overmann J."/>
            <person name="Jimenez D.J."/>
        </authorList>
    </citation>
    <scope>NUCLEOTIDE SEQUENCE</scope>
    <source>
        <strain evidence="7">MAG 7</strain>
    </source>
</reference>
<gene>
    <name evidence="7" type="ORF">P0Y53_18145</name>
</gene>
<dbReference type="CDD" id="cd06171">
    <property type="entry name" value="Sigma70_r4"/>
    <property type="match status" value="1"/>
</dbReference>
<feature type="domain" description="RNA polymerase sigma factor 70 region 4 type 2" evidence="6">
    <location>
        <begin position="127"/>
        <end position="177"/>
    </location>
</feature>
<evidence type="ECO:0000313" key="8">
    <source>
        <dbReference type="Proteomes" id="UP001220610"/>
    </source>
</evidence>
<evidence type="ECO:0000256" key="4">
    <source>
        <dbReference type="ARBA" id="ARBA00023163"/>
    </source>
</evidence>
<protein>
    <submittedName>
        <fullName evidence="7">Sigma-70 family RNA polymerase sigma factor</fullName>
    </submittedName>
</protein>
<feature type="domain" description="RNA polymerase sigma-70 region 2" evidence="5">
    <location>
        <begin position="30"/>
        <end position="96"/>
    </location>
</feature>
<dbReference type="NCBIfam" id="TIGR02937">
    <property type="entry name" value="sigma70-ECF"/>
    <property type="match status" value="1"/>
</dbReference>
<dbReference type="EMBL" id="CP119311">
    <property type="protein sequence ID" value="WEK34412.1"/>
    <property type="molecule type" value="Genomic_DNA"/>
</dbReference>
<dbReference type="GO" id="GO:0016987">
    <property type="term" value="F:sigma factor activity"/>
    <property type="evidence" value="ECO:0007669"/>
    <property type="project" value="UniProtKB-KW"/>
</dbReference>
<dbReference type="InterPro" id="IPR013324">
    <property type="entry name" value="RNA_pol_sigma_r3/r4-like"/>
</dbReference>
<dbReference type="AlphaFoldDB" id="A0AAJ5WRJ0"/>
<evidence type="ECO:0000313" key="7">
    <source>
        <dbReference type="EMBL" id="WEK34412.1"/>
    </source>
</evidence>
<evidence type="ECO:0000259" key="5">
    <source>
        <dbReference type="Pfam" id="PF04542"/>
    </source>
</evidence>
<dbReference type="Gene3D" id="1.10.10.10">
    <property type="entry name" value="Winged helix-like DNA-binding domain superfamily/Winged helix DNA-binding domain"/>
    <property type="match status" value="1"/>
</dbReference>
<organism evidence="7 8">
    <name type="scientific">Candidatus Pseudobacter hemicellulosilyticus</name>
    <dbReference type="NCBI Taxonomy" id="3121375"/>
    <lineage>
        <taxon>Bacteria</taxon>
        <taxon>Pseudomonadati</taxon>
        <taxon>Bacteroidota</taxon>
        <taxon>Chitinophagia</taxon>
        <taxon>Chitinophagales</taxon>
        <taxon>Chitinophagaceae</taxon>
        <taxon>Pseudobacter</taxon>
    </lineage>
</organism>